<dbReference type="EMBL" id="JACSEA010000022">
    <property type="protein sequence ID" value="KAF7379995.1"/>
    <property type="molecule type" value="Genomic_DNA"/>
</dbReference>
<dbReference type="Proteomes" id="UP000614350">
    <property type="component" value="Unassembled WGS sequence"/>
</dbReference>
<keyword evidence="2" id="KW-1185">Reference proteome</keyword>
<organism evidence="1 2">
    <name type="scientific">Vespula vulgaris</name>
    <name type="common">Yellow jacket</name>
    <name type="synonym">Wasp</name>
    <dbReference type="NCBI Taxonomy" id="7454"/>
    <lineage>
        <taxon>Eukaryota</taxon>
        <taxon>Metazoa</taxon>
        <taxon>Ecdysozoa</taxon>
        <taxon>Arthropoda</taxon>
        <taxon>Hexapoda</taxon>
        <taxon>Insecta</taxon>
        <taxon>Pterygota</taxon>
        <taxon>Neoptera</taxon>
        <taxon>Endopterygota</taxon>
        <taxon>Hymenoptera</taxon>
        <taxon>Apocrita</taxon>
        <taxon>Aculeata</taxon>
        <taxon>Vespoidea</taxon>
        <taxon>Vespidae</taxon>
        <taxon>Vespinae</taxon>
        <taxon>Vespula</taxon>
    </lineage>
</organism>
<gene>
    <name evidence="1" type="ORF">HZH66_014350</name>
</gene>
<dbReference type="AlphaFoldDB" id="A0A834MP37"/>
<accession>A0A834MP37</accession>
<sequence length="74" mass="8453">MHRDAIGTPNPCFVVPLITAFQEVLLRRLTKTKLCSNLHAVNNETKNETFCTQRSSVVDRAQCDHRLLPIIITY</sequence>
<protein>
    <submittedName>
        <fullName evidence="1">Uncharacterized protein</fullName>
    </submittedName>
</protein>
<reference evidence="1" key="1">
    <citation type="journal article" date="2020" name="G3 (Bethesda)">
        <title>High-Quality Assemblies for Three Invasive Social Wasps from the &lt;i&gt;Vespula&lt;/i&gt; Genus.</title>
        <authorList>
            <person name="Harrop T.W.R."/>
            <person name="Guhlin J."/>
            <person name="McLaughlin G.M."/>
            <person name="Permina E."/>
            <person name="Stockwell P."/>
            <person name="Gilligan J."/>
            <person name="Le Lec M.F."/>
            <person name="Gruber M.A.M."/>
            <person name="Quinn O."/>
            <person name="Lovegrove M."/>
            <person name="Duncan E.J."/>
            <person name="Remnant E.J."/>
            <person name="Van Eeckhoven J."/>
            <person name="Graham B."/>
            <person name="Knapp R.A."/>
            <person name="Langford K.W."/>
            <person name="Kronenberg Z."/>
            <person name="Press M.O."/>
            <person name="Eacker S.M."/>
            <person name="Wilson-Rankin E.E."/>
            <person name="Purcell J."/>
            <person name="Lester P.J."/>
            <person name="Dearden P.K."/>
        </authorList>
    </citation>
    <scope>NUCLEOTIDE SEQUENCE</scope>
    <source>
        <strain evidence="1">Marl-1</strain>
    </source>
</reference>
<evidence type="ECO:0000313" key="1">
    <source>
        <dbReference type="EMBL" id="KAF7379995.1"/>
    </source>
</evidence>
<name>A0A834MP37_VESVU</name>
<proteinExistence type="predicted"/>
<comment type="caution">
    <text evidence="1">The sequence shown here is derived from an EMBL/GenBank/DDBJ whole genome shotgun (WGS) entry which is preliminary data.</text>
</comment>
<evidence type="ECO:0000313" key="2">
    <source>
        <dbReference type="Proteomes" id="UP000614350"/>
    </source>
</evidence>